<reference evidence="3 4" key="1">
    <citation type="submission" date="2019-11" db="EMBL/GenBank/DDBJ databases">
        <authorList>
            <person name="Cho J.-C."/>
        </authorList>
    </citation>
    <scope>NUCLEOTIDE SEQUENCE [LARGE SCALE GENOMIC DNA]</scope>
    <source>
        <strain evidence="2 3">JH1073</strain>
        <strain evidence="1 4">JH702</strain>
    </source>
</reference>
<dbReference type="Proteomes" id="UP001219901">
    <property type="component" value="Chromosome"/>
</dbReference>
<evidence type="ECO:0000313" key="1">
    <source>
        <dbReference type="EMBL" id="MDG0867442.1"/>
    </source>
</evidence>
<organism evidence="2 3">
    <name type="scientific">Candidatus Lucifugimonas marina</name>
    <dbReference type="NCBI Taxonomy" id="3038979"/>
    <lineage>
        <taxon>Bacteria</taxon>
        <taxon>Bacillati</taxon>
        <taxon>Chloroflexota</taxon>
        <taxon>Dehalococcoidia</taxon>
        <taxon>SAR202 cluster</taxon>
        <taxon>Candidatus Lucifugimonadales</taxon>
        <taxon>Candidatus Lucifugimonadaceae</taxon>
        <taxon>Candidatus Lucifugimonas</taxon>
    </lineage>
</organism>
<dbReference type="RefSeq" id="WP_342825811.1">
    <property type="nucleotide sequence ID" value="NZ_CP046146.1"/>
</dbReference>
<reference evidence="3" key="3">
    <citation type="submission" date="2023-06" db="EMBL/GenBank/DDBJ databases">
        <title>Pangenomics reveal diversification of enzyme families and niche specialization in globally abundant SAR202 bacteria.</title>
        <authorList>
            <person name="Saw J.H.W."/>
        </authorList>
    </citation>
    <scope>NUCLEOTIDE SEQUENCE [LARGE SCALE GENOMIC DNA]</scope>
    <source>
        <strain evidence="3">JH1073</strain>
    </source>
</reference>
<evidence type="ECO:0000313" key="2">
    <source>
        <dbReference type="EMBL" id="WFG40179.1"/>
    </source>
</evidence>
<sequence length="45" mass="4603">MPNNSQNNAIGIIGGTGLYDIDGFENAHPCGACSERPSHSMTPGA</sequence>
<evidence type="ECO:0000313" key="3">
    <source>
        <dbReference type="Proteomes" id="UP001219901"/>
    </source>
</evidence>
<dbReference type="EMBL" id="CP046147">
    <property type="protein sequence ID" value="WFG40179.1"/>
    <property type="molecule type" value="Genomic_DNA"/>
</dbReference>
<keyword evidence="3" id="KW-1185">Reference proteome</keyword>
<gene>
    <name evidence="1" type="ORF">GKO46_10225</name>
    <name evidence="2" type="ORF">GKO48_11315</name>
</gene>
<dbReference type="EMBL" id="WMBE01000003">
    <property type="protein sequence ID" value="MDG0867442.1"/>
    <property type="molecule type" value="Genomic_DNA"/>
</dbReference>
<reference evidence="2" key="2">
    <citation type="journal article" date="2023" name="Nat. Commun.">
        <title>Cultivation of marine bacteria of the SAR202 clade.</title>
        <authorList>
            <person name="Lim Y."/>
            <person name="Seo J.H."/>
            <person name="Giovannoni S.J."/>
            <person name="Kang I."/>
            <person name="Cho J.C."/>
        </authorList>
    </citation>
    <scope>NUCLEOTIDE SEQUENCE</scope>
    <source>
        <strain evidence="2">JH1073</strain>
    </source>
</reference>
<evidence type="ECO:0008006" key="5">
    <source>
        <dbReference type="Google" id="ProtNLM"/>
    </source>
</evidence>
<accession>A0AAJ5ZFE0</accession>
<protein>
    <recommendedName>
        <fullName evidence="5">S-methyl-5'-thioadenosine phosphorylase</fullName>
    </recommendedName>
</protein>
<evidence type="ECO:0000313" key="4">
    <source>
        <dbReference type="Proteomes" id="UP001321249"/>
    </source>
</evidence>
<dbReference type="AlphaFoldDB" id="A0AAJ5ZFE0"/>
<name>A0AAJ5ZFE0_9CHLR</name>
<proteinExistence type="predicted"/>
<dbReference type="Proteomes" id="UP001321249">
    <property type="component" value="Unassembled WGS sequence"/>
</dbReference>